<accession>A0A7S2XN14</accession>
<sequence>MVLLHSNSINLARRLSNKNEPDFLQENLLETNMSRLSCQRIAAKISSVSDMPVDCKNYDDLMQDLQRRLTKSEAGAFAGMTPGQAQAAMSARAKGQLNHAQIQRRLTQTRTFTKE</sequence>
<dbReference type="EMBL" id="HBHQ01013689">
    <property type="protein sequence ID" value="CAD9817280.1"/>
    <property type="molecule type" value="Transcribed_RNA"/>
</dbReference>
<evidence type="ECO:0000313" key="1">
    <source>
        <dbReference type="EMBL" id="CAD9817280.1"/>
    </source>
</evidence>
<gene>
    <name evidence="1" type="ORF">ASEP1449_LOCUS9112</name>
</gene>
<dbReference type="AlphaFoldDB" id="A0A7S2XN14"/>
<protein>
    <submittedName>
        <fullName evidence="1">Uncharacterized protein</fullName>
    </submittedName>
</protein>
<name>A0A7S2XN14_9STRA</name>
<organism evidence="1">
    <name type="scientific">Attheya septentrionalis</name>
    <dbReference type="NCBI Taxonomy" id="420275"/>
    <lineage>
        <taxon>Eukaryota</taxon>
        <taxon>Sar</taxon>
        <taxon>Stramenopiles</taxon>
        <taxon>Ochrophyta</taxon>
        <taxon>Bacillariophyta</taxon>
        <taxon>Coscinodiscophyceae</taxon>
        <taxon>Chaetocerotophycidae</taxon>
        <taxon>Chaetocerotales</taxon>
        <taxon>Attheyaceae</taxon>
        <taxon>Attheya</taxon>
    </lineage>
</organism>
<proteinExistence type="predicted"/>
<reference evidence="1" key="1">
    <citation type="submission" date="2021-01" db="EMBL/GenBank/DDBJ databases">
        <authorList>
            <person name="Corre E."/>
            <person name="Pelletier E."/>
            <person name="Niang G."/>
            <person name="Scheremetjew M."/>
            <person name="Finn R."/>
            <person name="Kale V."/>
            <person name="Holt S."/>
            <person name="Cochrane G."/>
            <person name="Meng A."/>
            <person name="Brown T."/>
            <person name="Cohen L."/>
        </authorList>
    </citation>
    <scope>NUCLEOTIDE SEQUENCE</scope>
    <source>
        <strain evidence="1">CCMP2084</strain>
    </source>
</reference>